<evidence type="ECO:0000256" key="5">
    <source>
        <dbReference type="ARBA" id="ARBA00022801"/>
    </source>
</evidence>
<evidence type="ECO:0000256" key="3">
    <source>
        <dbReference type="ARBA" id="ARBA00022722"/>
    </source>
</evidence>
<keyword evidence="4" id="KW-0255">Endonuclease</keyword>
<keyword evidence="1" id="KW-0808">Transferase</keyword>
<dbReference type="Gene3D" id="3.10.20.370">
    <property type="match status" value="1"/>
</dbReference>
<dbReference type="Pfam" id="PF17917">
    <property type="entry name" value="RT_RNaseH"/>
    <property type="match status" value="1"/>
</dbReference>
<dbReference type="GO" id="GO:0004519">
    <property type="term" value="F:endonuclease activity"/>
    <property type="evidence" value="ECO:0007669"/>
    <property type="project" value="UniProtKB-KW"/>
</dbReference>
<comment type="caution">
    <text evidence="8">The sequence shown here is derived from an EMBL/GenBank/DDBJ whole genome shotgun (WGS) entry which is preliminary data.</text>
</comment>
<proteinExistence type="predicted"/>
<keyword evidence="5" id="KW-0378">Hydrolase</keyword>
<keyword evidence="2" id="KW-0548">Nucleotidyltransferase</keyword>
<protein>
    <recommendedName>
        <fullName evidence="7">Reverse transcriptase RNase H-like domain-containing protein</fullName>
    </recommendedName>
</protein>
<dbReference type="SUPFAM" id="SSF56672">
    <property type="entry name" value="DNA/RNA polymerases"/>
    <property type="match status" value="1"/>
</dbReference>
<evidence type="ECO:0000256" key="6">
    <source>
        <dbReference type="ARBA" id="ARBA00022918"/>
    </source>
</evidence>
<dbReference type="AlphaFoldDB" id="A0A8K1DB28"/>
<evidence type="ECO:0000313" key="8">
    <source>
        <dbReference type="EMBL" id="TRZ08342.1"/>
    </source>
</evidence>
<dbReference type="OrthoDB" id="276744at2759"/>
<evidence type="ECO:0000256" key="4">
    <source>
        <dbReference type="ARBA" id="ARBA00022759"/>
    </source>
</evidence>
<keyword evidence="6" id="KW-0695">RNA-directed DNA polymerase</keyword>
<dbReference type="EMBL" id="SWJQ01001384">
    <property type="protein sequence ID" value="TRZ08342.1"/>
    <property type="molecule type" value="Genomic_DNA"/>
</dbReference>
<accession>A0A8K1DB28</accession>
<dbReference type="GO" id="GO:0016787">
    <property type="term" value="F:hydrolase activity"/>
    <property type="evidence" value="ECO:0007669"/>
    <property type="project" value="UniProtKB-KW"/>
</dbReference>
<evidence type="ECO:0000256" key="1">
    <source>
        <dbReference type="ARBA" id="ARBA00022679"/>
    </source>
</evidence>
<keyword evidence="3" id="KW-0540">Nuclease</keyword>
<gene>
    <name evidence="8" type="ORF">HGM15179_018770</name>
</gene>
<sequence>MSTPTLGLPDLTKPFELFAYERLNIAYGVLAECLGNQRRTVAYFSKQLDNVAQGWPGCLKAVAATVLLIQETQKLTLGRRIVVYVPYAMAAVLEQKGDIGYPDPGKGINADKTIPLGLKFKDTTASGLEKYKQNSSKDPLVLVDTKLSMSQQCALVAKKVNGILGCIGKSTASRSREVILLPYFALVKPRLEYCVQFWAPQIKHNKKLLEKIQRRVKKMMKGLEHLL</sequence>
<evidence type="ECO:0000256" key="2">
    <source>
        <dbReference type="ARBA" id="ARBA00022695"/>
    </source>
</evidence>
<evidence type="ECO:0000259" key="7">
    <source>
        <dbReference type="Pfam" id="PF17917"/>
    </source>
</evidence>
<dbReference type="PANTHER" id="PTHR33332">
    <property type="entry name" value="REVERSE TRANSCRIPTASE DOMAIN-CONTAINING PROTEIN"/>
    <property type="match status" value="1"/>
</dbReference>
<dbReference type="InterPro" id="IPR043502">
    <property type="entry name" value="DNA/RNA_pol_sf"/>
</dbReference>
<dbReference type="GO" id="GO:0003964">
    <property type="term" value="F:RNA-directed DNA polymerase activity"/>
    <property type="evidence" value="ECO:0007669"/>
    <property type="project" value="UniProtKB-KW"/>
</dbReference>
<dbReference type="Proteomes" id="UP000796761">
    <property type="component" value="Unassembled WGS sequence"/>
</dbReference>
<feature type="domain" description="Reverse transcriptase RNase H-like" evidence="7">
    <location>
        <begin position="10"/>
        <end position="93"/>
    </location>
</feature>
<dbReference type="InterPro" id="IPR041373">
    <property type="entry name" value="RT_RNaseH"/>
</dbReference>
<organism evidence="8 9">
    <name type="scientific">Zosterops borbonicus</name>
    <dbReference type="NCBI Taxonomy" id="364589"/>
    <lineage>
        <taxon>Eukaryota</taxon>
        <taxon>Metazoa</taxon>
        <taxon>Chordata</taxon>
        <taxon>Craniata</taxon>
        <taxon>Vertebrata</taxon>
        <taxon>Euteleostomi</taxon>
        <taxon>Archelosauria</taxon>
        <taxon>Archosauria</taxon>
        <taxon>Dinosauria</taxon>
        <taxon>Saurischia</taxon>
        <taxon>Theropoda</taxon>
        <taxon>Coelurosauria</taxon>
        <taxon>Aves</taxon>
        <taxon>Neognathae</taxon>
        <taxon>Neoaves</taxon>
        <taxon>Telluraves</taxon>
        <taxon>Australaves</taxon>
        <taxon>Passeriformes</taxon>
        <taxon>Sylvioidea</taxon>
        <taxon>Zosteropidae</taxon>
        <taxon>Zosterops</taxon>
    </lineage>
</organism>
<evidence type="ECO:0000313" key="9">
    <source>
        <dbReference type="Proteomes" id="UP000796761"/>
    </source>
</evidence>
<name>A0A8K1DB28_9PASS</name>
<keyword evidence="9" id="KW-1185">Reference proteome</keyword>
<reference evidence="8" key="1">
    <citation type="submission" date="2019-04" db="EMBL/GenBank/DDBJ databases">
        <title>Genome assembly of Zosterops borbonicus 15179.</title>
        <authorList>
            <person name="Leroy T."/>
            <person name="Anselmetti Y."/>
            <person name="Tilak M.-K."/>
            <person name="Nabholz B."/>
        </authorList>
    </citation>
    <scope>NUCLEOTIDE SEQUENCE</scope>
    <source>
        <strain evidence="8">HGM_15179</strain>
        <tissue evidence="8">Muscle</tissue>
    </source>
</reference>